<dbReference type="Pfam" id="PF03729">
    <property type="entry name" value="DUF308"/>
    <property type="match status" value="2"/>
</dbReference>
<feature type="transmembrane region" description="Helical" evidence="1">
    <location>
        <begin position="44"/>
        <end position="66"/>
    </location>
</feature>
<organism evidence="2 3">
    <name type="scientific">Kriegella aquimaris</name>
    <dbReference type="NCBI Taxonomy" id="192904"/>
    <lineage>
        <taxon>Bacteria</taxon>
        <taxon>Pseudomonadati</taxon>
        <taxon>Bacteroidota</taxon>
        <taxon>Flavobacteriia</taxon>
        <taxon>Flavobacteriales</taxon>
        <taxon>Flavobacteriaceae</taxon>
        <taxon>Kriegella</taxon>
    </lineage>
</organism>
<keyword evidence="1" id="KW-0812">Transmembrane</keyword>
<dbReference type="GO" id="GO:0005886">
    <property type="term" value="C:plasma membrane"/>
    <property type="evidence" value="ECO:0007669"/>
    <property type="project" value="TreeGrafter"/>
</dbReference>
<dbReference type="Proteomes" id="UP000199440">
    <property type="component" value="Unassembled WGS sequence"/>
</dbReference>
<feature type="transmembrane region" description="Helical" evidence="1">
    <location>
        <begin position="20"/>
        <end position="38"/>
    </location>
</feature>
<dbReference type="InterPro" id="IPR005325">
    <property type="entry name" value="DUF308_memb"/>
</dbReference>
<gene>
    <name evidence="2" type="ORF">SAMN04488514_101574</name>
</gene>
<dbReference type="PANTHER" id="PTHR34989:SF1">
    <property type="entry name" value="PROTEIN HDED"/>
    <property type="match status" value="1"/>
</dbReference>
<sequence>MNYFSRIHCEPLTKKWWKHLLLGILFLLLGIWIFITPMTSYMSLSLFFTLALIITGVFEIIASMLYRKETTNWGWHLAGGIVDFIIGGILLFNPAMTMTLLPYVLAIWLMYKGVISALISLRLKSYDIKGWVWMLAMGIGTLLFAILIYIYPVLGGLSIVYATAISFLALGMFNLSVAYHLGKLRKRIENSI</sequence>
<evidence type="ECO:0000313" key="2">
    <source>
        <dbReference type="EMBL" id="SDL37430.1"/>
    </source>
</evidence>
<keyword evidence="1" id="KW-0472">Membrane</keyword>
<dbReference type="STRING" id="192904.SAMN04488514_101574"/>
<evidence type="ECO:0000313" key="3">
    <source>
        <dbReference type="Proteomes" id="UP000199440"/>
    </source>
</evidence>
<protein>
    <submittedName>
        <fullName evidence="2">Uncharacterized membrane protein HdeD, DUF308 family</fullName>
    </submittedName>
</protein>
<dbReference type="OrthoDB" id="7059775at2"/>
<proteinExistence type="predicted"/>
<dbReference type="RefSeq" id="WP_089885054.1">
    <property type="nucleotide sequence ID" value="NZ_FNGV01000001.1"/>
</dbReference>
<dbReference type="PANTHER" id="PTHR34989">
    <property type="entry name" value="PROTEIN HDED"/>
    <property type="match status" value="1"/>
</dbReference>
<feature type="transmembrane region" description="Helical" evidence="1">
    <location>
        <begin position="131"/>
        <end position="152"/>
    </location>
</feature>
<feature type="transmembrane region" description="Helical" evidence="1">
    <location>
        <begin position="73"/>
        <end position="94"/>
    </location>
</feature>
<feature type="transmembrane region" description="Helical" evidence="1">
    <location>
        <begin position="100"/>
        <end position="119"/>
    </location>
</feature>
<dbReference type="AlphaFoldDB" id="A0A1G9JIK4"/>
<feature type="transmembrane region" description="Helical" evidence="1">
    <location>
        <begin position="158"/>
        <end position="181"/>
    </location>
</feature>
<keyword evidence="1" id="KW-1133">Transmembrane helix</keyword>
<dbReference type="InterPro" id="IPR052712">
    <property type="entry name" value="Acid_resist_chaperone_HdeD"/>
</dbReference>
<keyword evidence="3" id="KW-1185">Reference proteome</keyword>
<evidence type="ECO:0000256" key="1">
    <source>
        <dbReference type="SAM" id="Phobius"/>
    </source>
</evidence>
<accession>A0A1G9JIK4</accession>
<dbReference type="EMBL" id="FNGV01000001">
    <property type="protein sequence ID" value="SDL37430.1"/>
    <property type="molecule type" value="Genomic_DNA"/>
</dbReference>
<reference evidence="2 3" key="1">
    <citation type="submission" date="2016-10" db="EMBL/GenBank/DDBJ databases">
        <authorList>
            <person name="de Groot N.N."/>
        </authorList>
    </citation>
    <scope>NUCLEOTIDE SEQUENCE [LARGE SCALE GENOMIC DNA]</scope>
    <source>
        <strain evidence="2 3">DSM 19886</strain>
    </source>
</reference>
<name>A0A1G9JIK4_9FLAO</name>